<name>K0IAM1_NITGG</name>
<dbReference type="PRINTS" id="PR00111">
    <property type="entry name" value="ABHYDROLASE"/>
</dbReference>
<dbReference type="InterPro" id="IPR029058">
    <property type="entry name" value="AB_hydrolase_fold"/>
</dbReference>
<keyword evidence="3" id="KW-1185">Reference proteome</keyword>
<keyword evidence="2" id="KW-0378">Hydrolase</keyword>
<dbReference type="BioCyc" id="CNIT1237085:G1324-1438-MONOMER"/>
<dbReference type="STRING" id="1237085.Ngar_c14400"/>
<dbReference type="FunCoup" id="K0IAM1">
    <property type="interactions" value="51"/>
</dbReference>
<accession>K0IAM1</accession>
<dbReference type="Gene3D" id="3.40.50.1820">
    <property type="entry name" value="alpha/beta hydrolase"/>
    <property type="match status" value="1"/>
</dbReference>
<evidence type="ECO:0000313" key="2">
    <source>
        <dbReference type="EMBL" id="AFU58376.1"/>
    </source>
</evidence>
<dbReference type="PANTHER" id="PTHR46438:SF11">
    <property type="entry name" value="LIPASE-RELATED"/>
    <property type="match status" value="1"/>
</dbReference>
<dbReference type="Pfam" id="PF00561">
    <property type="entry name" value="Abhydrolase_1"/>
    <property type="match status" value="1"/>
</dbReference>
<dbReference type="InterPro" id="IPR000073">
    <property type="entry name" value="AB_hydrolase_1"/>
</dbReference>
<dbReference type="BioCyc" id="MetaCyc:MONOMER-20694"/>
<dbReference type="GO" id="GO:0016787">
    <property type="term" value="F:hydrolase activity"/>
    <property type="evidence" value="ECO:0007669"/>
    <property type="project" value="UniProtKB-KW"/>
</dbReference>
<protein>
    <submittedName>
        <fullName evidence="2">Putative alpha/beta hydrolase fold protein</fullName>
    </submittedName>
</protein>
<dbReference type="HOGENOM" id="CLU_020336_13_2_2"/>
<organism evidence="2 3">
    <name type="scientific">Nitrososphaera gargensis (strain Ga9.2)</name>
    <dbReference type="NCBI Taxonomy" id="1237085"/>
    <lineage>
        <taxon>Archaea</taxon>
        <taxon>Nitrososphaerota</taxon>
        <taxon>Nitrososphaeria</taxon>
        <taxon>Nitrososphaerales</taxon>
        <taxon>Nitrososphaeraceae</taxon>
        <taxon>Nitrososphaera</taxon>
    </lineage>
</organism>
<sequence>MTYVNGYATRYLEHGPPDGKTLILLHGIGASAERWSRVIPTLSKYFRVITPDIVGFGYSDKPTVEYTMDFFLDFFTGFLDNLDVSKAIVVGSSFGGHLATEFAIRHNRKVDKLVLVSPAGMMRTSTPTLDGYIMAALYPTYENAYRAFREMAHDPDAVTEEIVMDFVNRMRLPNAKYAFMSTLLGMRYAPKLQGRLGKIISPTLLVWGDSDRMIPVQYAKEYNEIPDSELVVIKNCGHTPYVEKPMTFNKLILKFLVRSDQ</sequence>
<evidence type="ECO:0000259" key="1">
    <source>
        <dbReference type="Pfam" id="PF00561"/>
    </source>
</evidence>
<proteinExistence type="predicted"/>
<dbReference type="InParanoid" id="K0IAM1"/>
<feature type="domain" description="AB hydrolase-1" evidence="1">
    <location>
        <begin position="21"/>
        <end position="245"/>
    </location>
</feature>
<dbReference type="SMR" id="K0IAM1"/>
<dbReference type="OrthoDB" id="7466at2157"/>
<dbReference type="Proteomes" id="UP000008037">
    <property type="component" value="Chromosome"/>
</dbReference>
<gene>
    <name evidence="2" type="ordered locus">Ngar_c14400</name>
</gene>
<dbReference type="SUPFAM" id="SSF53474">
    <property type="entry name" value="alpha/beta-Hydrolases"/>
    <property type="match status" value="1"/>
</dbReference>
<reference evidence="2 3" key="1">
    <citation type="journal article" date="2012" name="Environ. Microbiol.">
        <title>The genome of the ammonia-oxidizing Candidatus Nitrososphaera gargensis: insights into metabolic versatility and environmental adaptations.</title>
        <authorList>
            <person name="Spang A."/>
            <person name="Poehlein A."/>
            <person name="Offre P."/>
            <person name="Zumbragel S."/>
            <person name="Haider S."/>
            <person name="Rychlik N."/>
            <person name="Nowka B."/>
            <person name="Schmeisser C."/>
            <person name="Lebedeva E.V."/>
            <person name="Rattei T."/>
            <person name="Bohm C."/>
            <person name="Schmid M."/>
            <person name="Galushko A."/>
            <person name="Hatzenpichler R."/>
            <person name="Weinmaier T."/>
            <person name="Daniel R."/>
            <person name="Schleper C."/>
            <person name="Spieck E."/>
            <person name="Streit W."/>
            <person name="Wagner M."/>
        </authorList>
    </citation>
    <scope>NUCLEOTIDE SEQUENCE [LARGE SCALE GENOMIC DNA]</scope>
    <source>
        <strain evidence="3">Ga9.2</strain>
    </source>
</reference>
<dbReference type="PANTHER" id="PTHR46438">
    <property type="entry name" value="ALPHA/BETA-HYDROLASES SUPERFAMILY PROTEIN"/>
    <property type="match status" value="1"/>
</dbReference>
<dbReference type="KEGG" id="nga:Ngar_c14400"/>
<dbReference type="AlphaFoldDB" id="K0IAM1"/>
<evidence type="ECO:0000313" key="3">
    <source>
        <dbReference type="Proteomes" id="UP000008037"/>
    </source>
</evidence>
<dbReference type="EMBL" id="CP002408">
    <property type="protein sequence ID" value="AFU58376.1"/>
    <property type="molecule type" value="Genomic_DNA"/>
</dbReference>